<feature type="signal peptide" evidence="1">
    <location>
        <begin position="1"/>
        <end position="30"/>
    </location>
</feature>
<evidence type="ECO:0000256" key="1">
    <source>
        <dbReference type="SAM" id="SignalP"/>
    </source>
</evidence>
<dbReference type="RefSeq" id="WP_152763622.1">
    <property type="nucleotide sequence ID" value="NZ_WHLY01000002.1"/>
</dbReference>
<keyword evidence="3" id="KW-1185">Reference proteome</keyword>
<dbReference type="EMBL" id="WHLY01000002">
    <property type="protein sequence ID" value="MPR36051.1"/>
    <property type="molecule type" value="Genomic_DNA"/>
</dbReference>
<keyword evidence="1" id="KW-0732">Signal</keyword>
<dbReference type="AlphaFoldDB" id="A0A7C9FQ21"/>
<gene>
    <name evidence="2" type="ORF">GBK04_22550</name>
</gene>
<sequence length="385" mass="43897">MIFKRPYPLKTFRITALVFLGLGMILPAQAQEKFYWSNGSSFSNRIVEADDRELKYEEKKGDTPHKRTMDRENVIVAFNAYGMYLVIDNLPTDPETSRMTLKKFYNTTGCPTDVLIRATPLEVIPATIRVEGGAINYLTETGKPASINKRDLVAIIYQNGSHQLLREPEEAKSFLISAFDQVRRYCSSKPAPKDLIMPDDEKMPIAKVPEKPAGKPTLDEKEYQEYSKKALVVVEQFADYLQVIASRNFSMNERDAAVKNALKLFLPDSKIKVSSKNRNTITEQSIESYLKRLKMLPYGEVQIKWSNIEYVDQFKQAEDGNYYGRIIGSQTFTGFSEKGESVKYSDVTRKDVKVKLQSYEKQVNGQEQVNWSVLLGNIGVVENDK</sequence>
<reference evidence="2 3" key="1">
    <citation type="submission" date="2019-10" db="EMBL/GenBank/DDBJ databases">
        <title>Draft Genome Sequence of Cytophagaceae sp. SJW1-29.</title>
        <authorList>
            <person name="Choi A."/>
        </authorList>
    </citation>
    <scope>NUCLEOTIDE SEQUENCE [LARGE SCALE GENOMIC DNA]</scope>
    <source>
        <strain evidence="2 3">SJW1-29</strain>
    </source>
</reference>
<comment type="caution">
    <text evidence="2">The sequence shown here is derived from an EMBL/GenBank/DDBJ whole genome shotgun (WGS) entry which is preliminary data.</text>
</comment>
<evidence type="ECO:0000313" key="2">
    <source>
        <dbReference type="EMBL" id="MPR36051.1"/>
    </source>
</evidence>
<organism evidence="2 3">
    <name type="scientific">Salmonirosea aquatica</name>
    <dbReference type="NCBI Taxonomy" id="2654236"/>
    <lineage>
        <taxon>Bacteria</taxon>
        <taxon>Pseudomonadati</taxon>
        <taxon>Bacteroidota</taxon>
        <taxon>Cytophagia</taxon>
        <taxon>Cytophagales</taxon>
        <taxon>Spirosomataceae</taxon>
        <taxon>Salmonirosea</taxon>
    </lineage>
</organism>
<evidence type="ECO:0000313" key="3">
    <source>
        <dbReference type="Proteomes" id="UP000479293"/>
    </source>
</evidence>
<protein>
    <submittedName>
        <fullName evidence="2">Uncharacterized protein</fullName>
    </submittedName>
</protein>
<accession>A0A7C9FQ21</accession>
<dbReference type="Proteomes" id="UP000479293">
    <property type="component" value="Unassembled WGS sequence"/>
</dbReference>
<feature type="chain" id="PRO_5028812310" evidence="1">
    <location>
        <begin position="31"/>
        <end position="385"/>
    </location>
</feature>
<proteinExistence type="predicted"/>
<name>A0A7C9FQ21_9BACT</name>